<evidence type="ECO:0000313" key="2">
    <source>
        <dbReference type="EMBL" id="KIA77426.1"/>
    </source>
</evidence>
<keyword evidence="1" id="KW-0812">Transmembrane</keyword>
<feature type="transmembrane region" description="Helical" evidence="1">
    <location>
        <begin position="21"/>
        <end position="49"/>
    </location>
</feature>
<name>A0A0C1C163_9BACT</name>
<evidence type="ECO:0000256" key="1">
    <source>
        <dbReference type="SAM" id="Phobius"/>
    </source>
</evidence>
<dbReference type="PATRIC" id="fig|83552.4.peg.1388"/>
<proteinExistence type="predicted"/>
<protein>
    <submittedName>
        <fullName evidence="2">Uncharacterized protein</fullName>
    </submittedName>
</protein>
<dbReference type="EMBL" id="JSAM01000076">
    <property type="protein sequence ID" value="KIA77426.1"/>
    <property type="molecule type" value="Genomic_DNA"/>
</dbReference>
<sequence>MPHGKYVSLKTKYEGLFKTALISRIAIISPTMGFLCHNLLLSLLFIWIYNSLRFFIKASNKNM</sequence>
<dbReference type="Proteomes" id="UP000031307">
    <property type="component" value="Unassembled WGS sequence"/>
</dbReference>
<keyword evidence="1" id="KW-0472">Membrane</keyword>
<dbReference type="AlphaFoldDB" id="A0A0C1C163"/>
<evidence type="ECO:0000313" key="3">
    <source>
        <dbReference type="Proteomes" id="UP000031307"/>
    </source>
</evidence>
<organism evidence="2 3">
    <name type="scientific">Parachlamydia acanthamoebae</name>
    <dbReference type="NCBI Taxonomy" id="83552"/>
    <lineage>
        <taxon>Bacteria</taxon>
        <taxon>Pseudomonadati</taxon>
        <taxon>Chlamydiota</taxon>
        <taxon>Chlamydiia</taxon>
        <taxon>Parachlamydiales</taxon>
        <taxon>Parachlamydiaceae</taxon>
        <taxon>Parachlamydia</taxon>
    </lineage>
</organism>
<accession>A0A0C1C163</accession>
<comment type="caution">
    <text evidence="2">The sequence shown here is derived from an EMBL/GenBank/DDBJ whole genome shotgun (WGS) entry which is preliminary data.</text>
</comment>
<gene>
    <name evidence="2" type="ORF">DB43_GG00050</name>
</gene>
<keyword evidence="1" id="KW-1133">Transmembrane helix</keyword>
<reference evidence="2 3" key="1">
    <citation type="journal article" date="2014" name="Mol. Biol. Evol.">
        <title>Massive expansion of Ubiquitination-related gene families within the Chlamydiae.</title>
        <authorList>
            <person name="Domman D."/>
            <person name="Collingro A."/>
            <person name="Lagkouvardos I."/>
            <person name="Gehre L."/>
            <person name="Weinmaier T."/>
            <person name="Rattei T."/>
            <person name="Subtil A."/>
            <person name="Horn M."/>
        </authorList>
    </citation>
    <scope>NUCLEOTIDE SEQUENCE [LARGE SCALE GENOMIC DNA]</scope>
    <source>
        <strain evidence="2 3">OEW1</strain>
    </source>
</reference>